<comment type="caution">
    <text evidence="1">The sequence shown here is derived from an EMBL/GenBank/DDBJ whole genome shotgun (WGS) entry which is preliminary data.</text>
</comment>
<dbReference type="Proteomes" id="UP000004508">
    <property type="component" value="Unassembled WGS sequence"/>
</dbReference>
<accession>D6TDE9</accession>
<evidence type="ECO:0000313" key="2">
    <source>
        <dbReference type="Proteomes" id="UP000004508"/>
    </source>
</evidence>
<dbReference type="AlphaFoldDB" id="D6TDE9"/>
<dbReference type="InParanoid" id="D6TDE9"/>
<dbReference type="OrthoDB" id="165080at2"/>
<evidence type="ECO:0008006" key="3">
    <source>
        <dbReference type="Google" id="ProtNLM"/>
    </source>
</evidence>
<dbReference type="STRING" id="485913.Krac_9721"/>
<gene>
    <name evidence="1" type="ORF">Krac_9721</name>
</gene>
<proteinExistence type="predicted"/>
<organism evidence="1 2">
    <name type="scientific">Ktedonobacter racemifer DSM 44963</name>
    <dbReference type="NCBI Taxonomy" id="485913"/>
    <lineage>
        <taxon>Bacteria</taxon>
        <taxon>Bacillati</taxon>
        <taxon>Chloroflexota</taxon>
        <taxon>Ktedonobacteria</taxon>
        <taxon>Ktedonobacterales</taxon>
        <taxon>Ktedonobacteraceae</taxon>
        <taxon>Ktedonobacter</taxon>
    </lineage>
</organism>
<protein>
    <recommendedName>
        <fullName evidence="3">TIR domain-containing protein</fullName>
    </recommendedName>
</protein>
<sequence length="235" mass="26762">MERRSLARRCSLCLLESEVKKMLQVCCCYASEDTVSFSEVKGLFGRSEDAVSFSEVKGLFGRFEQLVSWHYREISPGTERYGEEATLLRKADMIFLLISPGFLSAISESGLLDVVLERQRTQAARIVALILHPSNWQESWLSQLPILPAWPESGHPLTREHPRYDRSLIQANVAIGIYKVIRNLIAEKADRAWIPFPEFCPEDGGSQMIMLTTQQGEQIFGCDGCFQLWRGNPWM</sequence>
<reference evidence="1 2" key="1">
    <citation type="journal article" date="2011" name="Stand. Genomic Sci.">
        <title>Non-contiguous finished genome sequence and contextual data of the filamentous soil bacterium Ktedonobacter racemifer type strain (SOSP1-21).</title>
        <authorList>
            <person name="Chang Y.J."/>
            <person name="Land M."/>
            <person name="Hauser L."/>
            <person name="Chertkov O."/>
            <person name="Del Rio T.G."/>
            <person name="Nolan M."/>
            <person name="Copeland A."/>
            <person name="Tice H."/>
            <person name="Cheng J.F."/>
            <person name="Lucas S."/>
            <person name="Han C."/>
            <person name="Goodwin L."/>
            <person name="Pitluck S."/>
            <person name="Ivanova N."/>
            <person name="Ovchinikova G."/>
            <person name="Pati A."/>
            <person name="Chen A."/>
            <person name="Palaniappan K."/>
            <person name="Mavromatis K."/>
            <person name="Liolios K."/>
            <person name="Brettin T."/>
            <person name="Fiebig A."/>
            <person name="Rohde M."/>
            <person name="Abt B."/>
            <person name="Goker M."/>
            <person name="Detter J.C."/>
            <person name="Woyke T."/>
            <person name="Bristow J."/>
            <person name="Eisen J.A."/>
            <person name="Markowitz V."/>
            <person name="Hugenholtz P."/>
            <person name="Kyrpides N.C."/>
            <person name="Klenk H.P."/>
            <person name="Lapidus A."/>
        </authorList>
    </citation>
    <scope>NUCLEOTIDE SEQUENCE [LARGE SCALE GENOMIC DNA]</scope>
    <source>
        <strain evidence="2">DSM 44963</strain>
    </source>
</reference>
<evidence type="ECO:0000313" key="1">
    <source>
        <dbReference type="EMBL" id="EFH88294.1"/>
    </source>
</evidence>
<name>D6TDE9_KTERA</name>
<keyword evidence="2" id="KW-1185">Reference proteome</keyword>
<dbReference type="EMBL" id="ADVG01000001">
    <property type="protein sequence ID" value="EFH88294.1"/>
    <property type="molecule type" value="Genomic_DNA"/>
</dbReference>